<keyword evidence="6" id="KW-1185">Reference proteome</keyword>
<dbReference type="Gene3D" id="2.130.10.10">
    <property type="entry name" value="YVTN repeat-like/Quinoprotein amine dehydrogenase"/>
    <property type="match status" value="2"/>
</dbReference>
<dbReference type="InterPro" id="IPR015943">
    <property type="entry name" value="WD40/YVTN_repeat-like_dom_sf"/>
</dbReference>
<dbReference type="GO" id="GO:0060271">
    <property type="term" value="P:cilium assembly"/>
    <property type="evidence" value="ECO:0007669"/>
    <property type="project" value="TreeGrafter"/>
</dbReference>
<name>A0A8X6VSZ9_TRICX</name>
<evidence type="ECO:0000313" key="6">
    <source>
        <dbReference type="Proteomes" id="UP000887159"/>
    </source>
</evidence>
<feature type="domain" description="WDR19 WD40 repeat" evidence="3">
    <location>
        <begin position="618"/>
        <end position="807"/>
    </location>
</feature>
<dbReference type="AlphaFoldDB" id="A0A8X6VSZ9"/>
<dbReference type="InterPro" id="IPR008042">
    <property type="entry name" value="Retrotrans_Pao"/>
</dbReference>
<dbReference type="PANTHER" id="PTHR14920">
    <property type="entry name" value="OSMOTIC AVOIDANCE ABNORMAL PROTEIN 1/WD REPEAT MEMBRANE PROTEIN"/>
    <property type="match status" value="1"/>
</dbReference>
<dbReference type="Proteomes" id="UP000887159">
    <property type="component" value="Unassembled WGS sequence"/>
</dbReference>
<dbReference type="InterPro" id="IPR039468">
    <property type="entry name" value="WDR19_WD40_rpt"/>
</dbReference>
<comment type="caution">
    <text evidence="5">The sequence shown here is derived from an EMBL/GenBank/DDBJ whole genome shotgun (WGS) entry which is preliminary data.</text>
</comment>
<organism evidence="5 6">
    <name type="scientific">Trichonephila clavipes</name>
    <name type="common">Golden silk orbweaver</name>
    <name type="synonym">Nephila clavipes</name>
    <dbReference type="NCBI Taxonomy" id="2585209"/>
    <lineage>
        <taxon>Eukaryota</taxon>
        <taxon>Metazoa</taxon>
        <taxon>Ecdysozoa</taxon>
        <taxon>Arthropoda</taxon>
        <taxon>Chelicerata</taxon>
        <taxon>Arachnida</taxon>
        <taxon>Araneae</taxon>
        <taxon>Araneomorphae</taxon>
        <taxon>Entelegynae</taxon>
        <taxon>Araneoidea</taxon>
        <taxon>Nephilidae</taxon>
        <taxon>Trichonephila</taxon>
    </lineage>
</organism>
<proteinExistence type="predicted"/>
<reference evidence="5" key="1">
    <citation type="submission" date="2020-08" db="EMBL/GenBank/DDBJ databases">
        <title>Multicomponent nature underlies the extraordinary mechanical properties of spider dragline silk.</title>
        <authorList>
            <person name="Kono N."/>
            <person name="Nakamura H."/>
            <person name="Mori M."/>
            <person name="Yoshida Y."/>
            <person name="Ohtoshi R."/>
            <person name="Malay A.D."/>
            <person name="Moran D.A.P."/>
            <person name="Tomita M."/>
            <person name="Numata K."/>
            <person name="Arakawa K."/>
        </authorList>
    </citation>
    <scope>NUCLEOTIDE SEQUENCE</scope>
</reference>
<dbReference type="GO" id="GO:0005929">
    <property type="term" value="C:cilium"/>
    <property type="evidence" value="ECO:0007669"/>
    <property type="project" value="TreeGrafter"/>
</dbReference>
<evidence type="ECO:0000259" key="3">
    <source>
        <dbReference type="Pfam" id="PF15911"/>
    </source>
</evidence>
<dbReference type="FunFam" id="2.130.10.10:FF:000242">
    <property type="entry name" value="WD repeat domain 19, isoform CRA_a"/>
    <property type="match status" value="1"/>
</dbReference>
<dbReference type="PANTHER" id="PTHR14920:SF0">
    <property type="entry name" value="WD REPEAT DOMAIN 19"/>
    <property type="match status" value="1"/>
</dbReference>
<dbReference type="InterPro" id="IPR001680">
    <property type="entry name" value="WD40_rpt"/>
</dbReference>
<dbReference type="InterPro" id="IPR057855">
    <property type="entry name" value="Beta-prop_WDR19_1st"/>
</dbReference>
<evidence type="ECO:0000256" key="2">
    <source>
        <dbReference type="ARBA" id="ARBA00022737"/>
    </source>
</evidence>
<dbReference type="SUPFAM" id="SSF50978">
    <property type="entry name" value="WD40 repeat-like"/>
    <property type="match status" value="2"/>
</dbReference>
<dbReference type="Pfam" id="PF23389">
    <property type="entry name" value="Beta-prop_WDR19_1st"/>
    <property type="match status" value="1"/>
</dbReference>
<dbReference type="Pfam" id="PF15911">
    <property type="entry name" value="Beta-prop_WDR19_2nd"/>
    <property type="match status" value="1"/>
</dbReference>
<protein>
    <submittedName>
        <fullName evidence="5">WD repeat-containing protein 19</fullName>
    </submittedName>
</protein>
<dbReference type="GO" id="GO:0030991">
    <property type="term" value="C:intraciliary transport particle A"/>
    <property type="evidence" value="ECO:0007669"/>
    <property type="project" value="TreeGrafter"/>
</dbReference>
<keyword evidence="1" id="KW-0853">WD repeat</keyword>
<dbReference type="Pfam" id="PF05380">
    <property type="entry name" value="Peptidase_A17"/>
    <property type="match status" value="1"/>
</dbReference>
<sequence>MVLHKWCGNNTELIEVSENYDFSDSSEIKVLGVYWNPKHDCFSFRVVNDININRCIVVEQPEVIELHGFSDASQSAYGAVVYCKSITSDRKRCLYILLPVNRVAPTKQTTIPRLELCAAVLLAKLVHRVKQALKLNVTNTFLWSDSMIVLSWIRKESYQLKTFVANRIATIQEMTSSEQWRYVATEDNPADFVTRGMDSLKLKTCELWWNGPKFLMSNQYPQRQIPVAVIKDPENKCGRRRIGIPSDVGRKKKENFERDQEIDAKVSAVRLAVETSEIIDRSRVFTIPRKGVSSGPVLFLWQSGSGNFLVSTGICSGISWDKDGQILSIICEHSNTLLLWDSNTRTVSHVDSGLRDPMTLIVWSKSAPLLAVGTIKGNLLIYSYRTSKKISILGKHNKQITYGAWSQQNYLALVASDKSLTLSNADGDTVYRTTLKGEPSQVQFSSMKQDAPGGGETTISLILNRKALFLLNIHDPEDPIILSFQEKYGSVVDYCWHDEGYILLGFSSGSFIVLSTLLKEIGQEMYHVQCFKNNLSYMTFCAAEKKVISCGDDNKIKTYDIRNLQEMLQMITVDDEQYIDGIQWSDDGQLLAVAGSEGNLHVYLTKLPVLGSVSGQKLAHLSSLYEVSIYSARKKDNVTKLKIDIEPKFIALGSFHLAVGMNNRAWFYSLNDTGTEFLYDREYLSTVRSLYLNSDYASALIDGKIQLHMIDEPNMPCMERESRIFPDPDQRNTVITCHALTNDFLIFGTDCIQQTGMIHLFSLVEWEFCMSTQHPQNTGIKDLHPDFSGTRILVIDSKGAAFICNPV</sequence>
<dbReference type="SMART" id="SM00320">
    <property type="entry name" value="WD40"/>
    <property type="match status" value="5"/>
</dbReference>
<dbReference type="InterPro" id="IPR040379">
    <property type="entry name" value="WDR19/dyf-2"/>
</dbReference>
<evidence type="ECO:0000259" key="4">
    <source>
        <dbReference type="Pfam" id="PF23389"/>
    </source>
</evidence>
<gene>
    <name evidence="5" type="primary">Wdr19</name>
    <name evidence="5" type="ORF">TNCV_1168581</name>
</gene>
<dbReference type="EMBL" id="BMAU01021358">
    <property type="protein sequence ID" value="GFY21714.1"/>
    <property type="molecule type" value="Genomic_DNA"/>
</dbReference>
<dbReference type="InterPro" id="IPR036322">
    <property type="entry name" value="WD40_repeat_dom_sf"/>
</dbReference>
<evidence type="ECO:0000313" key="5">
    <source>
        <dbReference type="EMBL" id="GFY21714.1"/>
    </source>
</evidence>
<keyword evidence="2" id="KW-0677">Repeat</keyword>
<feature type="domain" description="WDR19 first beta-propeller" evidence="4">
    <location>
        <begin position="311"/>
        <end position="598"/>
    </location>
</feature>
<accession>A0A8X6VSZ9</accession>
<evidence type="ECO:0000256" key="1">
    <source>
        <dbReference type="ARBA" id="ARBA00022574"/>
    </source>
</evidence>
<dbReference type="GO" id="GO:0035721">
    <property type="term" value="P:intraciliary retrograde transport"/>
    <property type="evidence" value="ECO:0007669"/>
    <property type="project" value="InterPro"/>
</dbReference>